<evidence type="ECO:0008006" key="4">
    <source>
        <dbReference type="Google" id="ProtNLM"/>
    </source>
</evidence>
<accession>A0ABR1MJB4</accession>
<feature type="region of interest" description="Disordered" evidence="1">
    <location>
        <begin position="1"/>
        <end position="67"/>
    </location>
</feature>
<sequence length="409" mass="46989">MSLTPIKVRNKRKKTMAPTSKGNTLLGRGRPFKSQNNSSASNTDAEGDSSSSNSRKRRKTRHTRQLAPLERLPAEILQNIFFRSRNVDLMFSSKSVMQKLEKSEHVKLEFVFSTLFWPIINGEVDPDINGRPDLRHASRDDDNDDTGLVDSLLAHAQSRLLSCRFFTAEWFHQYMLKAYDKWNTLHASSQPERVMEIFSAGWGDVSLLSDNHRPEFRWITHRGDLQPEDVRVTGERKENEENERHNLAPIAFHPSTRIPIKFFRSSMHLPRALSIRYPRGLHSYDLLGLLYNGLRLKIPVRGDDFDDLVRGALRDGDSYLFTLLLLLRVDELPYAPLPADLLRVAVLECGCIELDAIEFILQSRFCSKAYLQDIDLLDPALWAWADKNDEKGRGTWLKANLREALNYIG</sequence>
<protein>
    <recommendedName>
        <fullName evidence="4">F-box domain-containing protein</fullName>
    </recommendedName>
</protein>
<proteinExistence type="predicted"/>
<dbReference type="EMBL" id="JBBPDW010000009">
    <property type="protein sequence ID" value="KAK7549426.1"/>
    <property type="molecule type" value="Genomic_DNA"/>
</dbReference>
<reference evidence="2 3" key="1">
    <citation type="submission" date="2024-04" db="EMBL/GenBank/DDBJ databases">
        <title>Phyllosticta paracitricarpa is synonymous to the EU quarantine fungus P. citricarpa based on phylogenomic analyses.</title>
        <authorList>
            <consortium name="Lawrence Berkeley National Laboratory"/>
            <person name="Van Ingen-Buijs V.A."/>
            <person name="Van Westerhoven A.C."/>
            <person name="Haridas S."/>
            <person name="Skiadas P."/>
            <person name="Martin F."/>
            <person name="Groenewald J.Z."/>
            <person name="Crous P.W."/>
            <person name="Seidl M.F."/>
        </authorList>
    </citation>
    <scope>NUCLEOTIDE SEQUENCE [LARGE SCALE GENOMIC DNA]</scope>
    <source>
        <strain evidence="2 3">CBS 122670</strain>
    </source>
</reference>
<evidence type="ECO:0000313" key="2">
    <source>
        <dbReference type="EMBL" id="KAK7549426.1"/>
    </source>
</evidence>
<gene>
    <name evidence="2" type="ORF">IWX46DRAFT_595986</name>
</gene>
<feature type="compositionally biased region" description="Basic residues" evidence="1">
    <location>
        <begin position="54"/>
        <end position="64"/>
    </location>
</feature>
<organism evidence="2 3">
    <name type="scientific">Phyllosticta citricarpa</name>
    <dbReference type="NCBI Taxonomy" id="55181"/>
    <lineage>
        <taxon>Eukaryota</taxon>
        <taxon>Fungi</taxon>
        <taxon>Dikarya</taxon>
        <taxon>Ascomycota</taxon>
        <taxon>Pezizomycotina</taxon>
        <taxon>Dothideomycetes</taxon>
        <taxon>Dothideomycetes incertae sedis</taxon>
        <taxon>Botryosphaeriales</taxon>
        <taxon>Phyllostictaceae</taxon>
        <taxon>Phyllosticta</taxon>
    </lineage>
</organism>
<feature type="compositionally biased region" description="Polar residues" evidence="1">
    <location>
        <begin position="33"/>
        <end position="44"/>
    </location>
</feature>
<evidence type="ECO:0000256" key="1">
    <source>
        <dbReference type="SAM" id="MobiDB-lite"/>
    </source>
</evidence>
<evidence type="ECO:0000313" key="3">
    <source>
        <dbReference type="Proteomes" id="UP001365128"/>
    </source>
</evidence>
<comment type="caution">
    <text evidence="2">The sequence shown here is derived from an EMBL/GenBank/DDBJ whole genome shotgun (WGS) entry which is preliminary data.</text>
</comment>
<name>A0ABR1MJB4_9PEZI</name>
<dbReference type="Proteomes" id="UP001365128">
    <property type="component" value="Unassembled WGS sequence"/>
</dbReference>
<keyword evidence="3" id="KW-1185">Reference proteome</keyword>